<dbReference type="EMBL" id="CP023690">
    <property type="protein sequence ID" value="QEV64161.1"/>
    <property type="molecule type" value="Genomic_DNA"/>
</dbReference>
<dbReference type="PANTHER" id="PTHR46637">
    <property type="entry name" value="TIS1421-TRANSPOSASE PROTEIN A"/>
    <property type="match status" value="1"/>
</dbReference>
<dbReference type="Proteomes" id="UP000326505">
    <property type="component" value="Chromosome"/>
</dbReference>
<dbReference type="Pfam" id="PF13340">
    <property type="entry name" value="DUF4096"/>
    <property type="match status" value="1"/>
</dbReference>
<evidence type="ECO:0000313" key="2">
    <source>
        <dbReference type="EMBL" id="QEV64161.1"/>
    </source>
</evidence>
<name>A0A5P2XHZ0_STRST</name>
<accession>A0A5P2XHZ0</accession>
<dbReference type="KEGG" id="sspb:CP982_40265"/>
<proteinExistence type="predicted"/>
<dbReference type="OrthoDB" id="4546548at2"/>
<organism evidence="2 3">
    <name type="scientific">Streptomyces spectabilis</name>
    <dbReference type="NCBI Taxonomy" id="68270"/>
    <lineage>
        <taxon>Bacteria</taxon>
        <taxon>Bacillati</taxon>
        <taxon>Actinomycetota</taxon>
        <taxon>Actinomycetes</taxon>
        <taxon>Kitasatosporales</taxon>
        <taxon>Streptomycetaceae</taxon>
        <taxon>Streptomyces</taxon>
    </lineage>
</organism>
<sequence length="95" mass="10404">MRTSGLSDGSEANPGEVSFLGAWGGAISVTRSGLGLESYLPRNVGRCGRWTCRPRVINGVLLRLRTGVPWRVLPSRFGKCQAAYDRHSRWSADGR</sequence>
<evidence type="ECO:0000313" key="3">
    <source>
        <dbReference type="Proteomes" id="UP000326505"/>
    </source>
</evidence>
<evidence type="ECO:0000259" key="1">
    <source>
        <dbReference type="Pfam" id="PF13340"/>
    </source>
</evidence>
<feature type="domain" description="Insertion element IS402-like" evidence="1">
    <location>
        <begin position="36"/>
        <end position="94"/>
    </location>
</feature>
<dbReference type="InterPro" id="IPR025161">
    <property type="entry name" value="IS402-like_dom"/>
</dbReference>
<gene>
    <name evidence="2" type="ORF">CP982_40265</name>
</gene>
<reference evidence="2 3" key="1">
    <citation type="submission" date="2017-09" db="EMBL/GenBank/DDBJ databases">
        <authorList>
            <person name="Lee N."/>
            <person name="Cho B.-K."/>
        </authorList>
    </citation>
    <scope>NUCLEOTIDE SEQUENCE [LARGE SCALE GENOMIC DNA]</scope>
    <source>
        <strain evidence="2 3">ATCC 27465</strain>
    </source>
</reference>
<dbReference type="InterPro" id="IPR052909">
    <property type="entry name" value="Transposase_6_like"/>
</dbReference>
<dbReference type="AlphaFoldDB" id="A0A5P2XHZ0"/>
<dbReference type="PANTHER" id="PTHR46637:SF1">
    <property type="entry name" value="BLL5188 PROTEIN"/>
    <property type="match status" value="1"/>
</dbReference>
<protein>
    <submittedName>
        <fullName evidence="2">Transposase</fullName>
    </submittedName>
</protein>